<dbReference type="PANTHER" id="PTHR24421:SF10">
    <property type="entry name" value="NITRATE_NITRITE SENSOR PROTEIN NARQ"/>
    <property type="match status" value="1"/>
</dbReference>
<proteinExistence type="predicted"/>
<feature type="compositionally biased region" description="Low complexity" evidence="9">
    <location>
        <begin position="423"/>
        <end position="439"/>
    </location>
</feature>
<keyword evidence="10" id="KW-0812">Transmembrane</keyword>
<evidence type="ECO:0000256" key="9">
    <source>
        <dbReference type="SAM" id="MobiDB-lite"/>
    </source>
</evidence>
<keyword evidence="10" id="KW-0472">Membrane</keyword>
<evidence type="ECO:0000313" key="12">
    <source>
        <dbReference type="EMBL" id="MTH67047.1"/>
    </source>
</evidence>
<dbReference type="AlphaFoldDB" id="A0A6I3M4J6"/>
<evidence type="ECO:0000256" key="1">
    <source>
        <dbReference type="ARBA" id="ARBA00000085"/>
    </source>
</evidence>
<protein>
    <recommendedName>
        <fullName evidence="2">histidine kinase</fullName>
        <ecNumber evidence="2">2.7.13.3</ecNumber>
    </recommendedName>
</protein>
<dbReference type="OrthoDB" id="227596at2"/>
<feature type="region of interest" description="Disordered" evidence="9">
    <location>
        <begin position="417"/>
        <end position="461"/>
    </location>
</feature>
<dbReference type="GO" id="GO:0000155">
    <property type="term" value="F:phosphorelay sensor kinase activity"/>
    <property type="evidence" value="ECO:0007669"/>
    <property type="project" value="InterPro"/>
</dbReference>
<feature type="transmembrane region" description="Helical" evidence="10">
    <location>
        <begin position="124"/>
        <end position="145"/>
    </location>
</feature>
<evidence type="ECO:0000256" key="2">
    <source>
        <dbReference type="ARBA" id="ARBA00012438"/>
    </source>
</evidence>
<evidence type="ECO:0000256" key="5">
    <source>
        <dbReference type="ARBA" id="ARBA00022741"/>
    </source>
</evidence>
<comment type="catalytic activity">
    <reaction evidence="1">
        <text>ATP + protein L-histidine = ADP + protein N-phospho-L-histidine.</text>
        <dbReference type="EC" id="2.7.13.3"/>
    </reaction>
</comment>
<keyword evidence="8" id="KW-0902">Two-component regulatory system</keyword>
<organism evidence="12 13">
    <name type="scientific">Agromyces bracchium</name>
    <dbReference type="NCBI Taxonomy" id="88376"/>
    <lineage>
        <taxon>Bacteria</taxon>
        <taxon>Bacillati</taxon>
        <taxon>Actinomycetota</taxon>
        <taxon>Actinomycetes</taxon>
        <taxon>Micrococcales</taxon>
        <taxon>Microbacteriaceae</taxon>
        <taxon>Agromyces</taxon>
    </lineage>
</organism>
<evidence type="ECO:0000259" key="11">
    <source>
        <dbReference type="Pfam" id="PF07730"/>
    </source>
</evidence>
<evidence type="ECO:0000256" key="3">
    <source>
        <dbReference type="ARBA" id="ARBA00022553"/>
    </source>
</evidence>
<evidence type="ECO:0000256" key="6">
    <source>
        <dbReference type="ARBA" id="ARBA00022777"/>
    </source>
</evidence>
<dbReference type="GO" id="GO:0005524">
    <property type="term" value="F:ATP binding"/>
    <property type="evidence" value="ECO:0007669"/>
    <property type="project" value="UniProtKB-KW"/>
</dbReference>
<dbReference type="CDD" id="cd16917">
    <property type="entry name" value="HATPase_UhpB-NarQ-NarX-like"/>
    <property type="match status" value="1"/>
</dbReference>
<accession>A0A6I3M4J6</accession>
<evidence type="ECO:0000313" key="13">
    <source>
        <dbReference type="Proteomes" id="UP000433071"/>
    </source>
</evidence>
<dbReference type="Gene3D" id="3.30.565.10">
    <property type="entry name" value="Histidine kinase-like ATPase, C-terminal domain"/>
    <property type="match status" value="1"/>
</dbReference>
<feature type="domain" description="Signal transduction histidine kinase subgroup 3 dimerisation and phosphoacceptor" evidence="11">
    <location>
        <begin position="201"/>
        <end position="270"/>
    </location>
</feature>
<dbReference type="EMBL" id="WMLB01000006">
    <property type="protein sequence ID" value="MTH67047.1"/>
    <property type="molecule type" value="Genomic_DNA"/>
</dbReference>
<keyword evidence="7" id="KW-0067">ATP-binding</keyword>
<dbReference type="InterPro" id="IPR036890">
    <property type="entry name" value="HATPase_C_sf"/>
</dbReference>
<feature type="transmembrane region" description="Helical" evidence="10">
    <location>
        <begin position="54"/>
        <end position="74"/>
    </location>
</feature>
<dbReference type="InterPro" id="IPR011712">
    <property type="entry name" value="Sig_transdc_His_kin_sub3_dim/P"/>
</dbReference>
<keyword evidence="3" id="KW-0597">Phosphoprotein</keyword>
<reference evidence="12 13" key="1">
    <citation type="submission" date="2019-11" db="EMBL/GenBank/DDBJ databases">
        <title>Agromyces kandeliae sp. nov., isolated from mangrove soil.</title>
        <authorList>
            <person name="Wang R."/>
        </authorList>
    </citation>
    <scope>NUCLEOTIDE SEQUENCE [LARGE SCALE GENOMIC DNA]</scope>
    <source>
        <strain evidence="12 13">JCM 11433</strain>
    </source>
</reference>
<dbReference type="Gene3D" id="1.20.5.1930">
    <property type="match status" value="1"/>
</dbReference>
<keyword evidence="10" id="KW-1133">Transmembrane helix</keyword>
<dbReference type="Proteomes" id="UP000433071">
    <property type="component" value="Unassembled WGS sequence"/>
</dbReference>
<feature type="transmembrane region" description="Helical" evidence="10">
    <location>
        <begin position="28"/>
        <end position="47"/>
    </location>
</feature>
<dbReference type="InterPro" id="IPR050482">
    <property type="entry name" value="Sensor_HK_TwoCompSys"/>
</dbReference>
<sequence>MREDRDMSDGVREPAAPDRVAPRRALPAWFWDVVVVFVAVAWACAPYRGPTPAFLAVEAPVAFAFALAQAPVLLLRRRWPLVTYAVVWGLMVAGTLVVGSAMPFVVPAAIAAYAMAKRAPRRRVLITVLASIVVLVGVELIAGAGDGFDPRLVPVPALLAFAAAAGDATRSRRAYVAALAERAERAEATRESEARRRVAEERLRIARDLHDAVAHQIAVINLQSSVAERAIAEGREPDLPRARESVATAARAAREVLGEIGDLLSTLRTEADDGAGPPAPPAGLADLDRLVEDFTAAGLAVTVRREAGSDAGDVPPAVDRTAYLVLREALTNASKHGSDGRAHVLVERGASKLRVTVTNAVSTSAPRGAGVAPGTDRVTGGHGLLGLRERVAAVRGTLTTGEEAGVFRLRAEFPAGSRDARAADAAATGGTTEAAMTDAPEADAPGTDATGPDAAGSEARA</sequence>
<keyword evidence="13" id="KW-1185">Reference proteome</keyword>
<dbReference type="PANTHER" id="PTHR24421">
    <property type="entry name" value="NITRATE/NITRITE SENSOR PROTEIN NARX-RELATED"/>
    <property type="match status" value="1"/>
</dbReference>
<evidence type="ECO:0000256" key="10">
    <source>
        <dbReference type="SAM" id="Phobius"/>
    </source>
</evidence>
<feature type="transmembrane region" description="Helical" evidence="10">
    <location>
        <begin position="86"/>
        <end position="112"/>
    </location>
</feature>
<comment type="caution">
    <text evidence="12">The sequence shown here is derived from an EMBL/GenBank/DDBJ whole genome shotgun (WGS) entry which is preliminary data.</text>
</comment>
<evidence type="ECO:0000256" key="8">
    <source>
        <dbReference type="ARBA" id="ARBA00023012"/>
    </source>
</evidence>
<dbReference type="EC" id="2.7.13.3" evidence="2"/>
<dbReference type="GO" id="GO:0046983">
    <property type="term" value="F:protein dimerization activity"/>
    <property type="evidence" value="ECO:0007669"/>
    <property type="project" value="InterPro"/>
</dbReference>
<name>A0A6I3M4J6_9MICO</name>
<keyword evidence="6 12" id="KW-0418">Kinase</keyword>
<dbReference type="SUPFAM" id="SSF55874">
    <property type="entry name" value="ATPase domain of HSP90 chaperone/DNA topoisomerase II/histidine kinase"/>
    <property type="match status" value="1"/>
</dbReference>
<gene>
    <name evidence="12" type="ORF">GJ743_01510</name>
</gene>
<evidence type="ECO:0000256" key="4">
    <source>
        <dbReference type="ARBA" id="ARBA00022679"/>
    </source>
</evidence>
<dbReference type="Pfam" id="PF07730">
    <property type="entry name" value="HisKA_3"/>
    <property type="match status" value="1"/>
</dbReference>
<keyword evidence="4" id="KW-0808">Transferase</keyword>
<evidence type="ECO:0000256" key="7">
    <source>
        <dbReference type="ARBA" id="ARBA00022840"/>
    </source>
</evidence>
<dbReference type="GO" id="GO:0016020">
    <property type="term" value="C:membrane"/>
    <property type="evidence" value="ECO:0007669"/>
    <property type="project" value="InterPro"/>
</dbReference>
<keyword evidence="5" id="KW-0547">Nucleotide-binding</keyword>